<reference evidence="10" key="1">
    <citation type="submission" date="2016-03" db="EMBL/GenBank/DDBJ databases">
        <title>Mechanisms controlling the formation of the plant cell surface in tip-growing cells are functionally conserved among land plants.</title>
        <authorList>
            <person name="Honkanen S."/>
            <person name="Jones V.A."/>
            <person name="Morieri G."/>
            <person name="Champion C."/>
            <person name="Hetherington A.J."/>
            <person name="Kelly S."/>
            <person name="Saint-Marcoux D."/>
            <person name="Proust H."/>
            <person name="Prescott H."/>
            <person name="Dolan L."/>
        </authorList>
    </citation>
    <scope>NUCLEOTIDE SEQUENCE [LARGE SCALE GENOMIC DNA]</scope>
    <source>
        <tissue evidence="10">Whole gametophyte</tissue>
    </source>
</reference>
<comment type="pathway">
    <text evidence="2">Isoprenoid biosynthesis.</text>
</comment>
<dbReference type="SFLD" id="SFLDG01017">
    <property type="entry name" value="Polyprenyl_Transferase_Like"/>
    <property type="match status" value="1"/>
</dbReference>
<dbReference type="EMBL" id="LVLJ01001369">
    <property type="protein sequence ID" value="OAE30049.1"/>
    <property type="molecule type" value="Genomic_DNA"/>
</dbReference>
<evidence type="ECO:0000256" key="9">
    <source>
        <dbReference type="SAM" id="MobiDB-lite"/>
    </source>
</evidence>
<comment type="similarity">
    <text evidence="3 8">Belongs to the FPP/GGPP synthase family.</text>
</comment>
<dbReference type="FunFam" id="1.10.600.10:FF:000001">
    <property type="entry name" value="Geranylgeranyl diphosphate synthase"/>
    <property type="match status" value="1"/>
</dbReference>
<dbReference type="InterPro" id="IPR000092">
    <property type="entry name" value="Polyprenyl_synt"/>
</dbReference>
<dbReference type="CDD" id="cd00685">
    <property type="entry name" value="Trans_IPPS_HT"/>
    <property type="match status" value="1"/>
</dbReference>
<evidence type="ECO:0000313" key="10">
    <source>
        <dbReference type="EMBL" id="OAE30049.1"/>
    </source>
</evidence>
<dbReference type="Gene3D" id="1.10.600.10">
    <property type="entry name" value="Farnesyl Diphosphate Synthase"/>
    <property type="match status" value="1"/>
</dbReference>
<accession>A0A176WAJ1</accession>
<dbReference type="InterPro" id="IPR008949">
    <property type="entry name" value="Isoprenoid_synthase_dom_sf"/>
</dbReference>
<keyword evidence="7" id="KW-0414">Isoprene biosynthesis</keyword>
<evidence type="ECO:0008006" key="12">
    <source>
        <dbReference type="Google" id="ProtNLM"/>
    </source>
</evidence>
<name>A0A176WAJ1_MARPO</name>
<dbReference type="SUPFAM" id="SSF48576">
    <property type="entry name" value="Terpenoid synthases"/>
    <property type="match status" value="1"/>
</dbReference>
<evidence type="ECO:0000256" key="5">
    <source>
        <dbReference type="ARBA" id="ARBA00022723"/>
    </source>
</evidence>
<gene>
    <name evidence="10" type="ORF">AXG93_4908s1160</name>
</gene>
<dbReference type="GO" id="GO:0046872">
    <property type="term" value="F:metal ion binding"/>
    <property type="evidence" value="ECO:0007669"/>
    <property type="project" value="UniProtKB-KW"/>
</dbReference>
<evidence type="ECO:0000256" key="6">
    <source>
        <dbReference type="ARBA" id="ARBA00022842"/>
    </source>
</evidence>
<feature type="compositionally biased region" description="Basic and acidic residues" evidence="9">
    <location>
        <begin position="8"/>
        <end position="23"/>
    </location>
</feature>
<dbReference type="NCBIfam" id="NF045485">
    <property type="entry name" value="FPPsyn"/>
    <property type="match status" value="1"/>
</dbReference>
<dbReference type="GO" id="GO:0008299">
    <property type="term" value="P:isoprenoid biosynthetic process"/>
    <property type="evidence" value="ECO:0007669"/>
    <property type="project" value="UniProtKB-KW"/>
</dbReference>
<dbReference type="PANTHER" id="PTHR43281">
    <property type="entry name" value="FARNESYL DIPHOSPHATE SYNTHASE"/>
    <property type="match status" value="1"/>
</dbReference>
<evidence type="ECO:0000256" key="8">
    <source>
        <dbReference type="RuleBase" id="RU004466"/>
    </source>
</evidence>
<dbReference type="GO" id="GO:0005737">
    <property type="term" value="C:cytoplasm"/>
    <property type="evidence" value="ECO:0007669"/>
    <property type="project" value="UniProtKB-ARBA"/>
</dbReference>
<comment type="cofactor">
    <cofactor evidence="1">
        <name>Mg(2+)</name>
        <dbReference type="ChEBI" id="CHEBI:18420"/>
    </cofactor>
</comment>
<comment type="caution">
    <text evidence="10">The sequence shown here is derived from an EMBL/GenBank/DDBJ whole genome shotgun (WGS) entry which is preliminary data.</text>
</comment>
<dbReference type="PANTHER" id="PTHR43281:SF1">
    <property type="entry name" value="FARNESYL DIPHOSPHATE SYNTHASE"/>
    <property type="match status" value="1"/>
</dbReference>
<dbReference type="GO" id="GO:0004659">
    <property type="term" value="F:prenyltransferase activity"/>
    <property type="evidence" value="ECO:0007669"/>
    <property type="project" value="InterPro"/>
</dbReference>
<feature type="region of interest" description="Disordered" evidence="9">
    <location>
        <begin position="1"/>
        <end position="23"/>
    </location>
</feature>
<keyword evidence="6" id="KW-0460">Magnesium</keyword>
<sequence>MKVVVGGHIDHAEGHSDGYKSKAELGGGDAESFRDIATHWSMTLPLRVKDEEPDKCLHSLAQQRKWCAEKREEKEAVGDDGRPNALGIPPLCCHESRSFPRGRSSVTGRDRISTGRSGQFHNSTMRPEFRSYTAAWLSARNKDCNGVGSMESRAFAVEGESSSASAPPPAPPYFDLKAHMSAIAEAVNRELDVLVPVRYPEKIHEAMRYSLLSPGKRVLPLMCISACELVGGSQDVALPAACGLEMIHAMSLIHDDLPCMDNDDLRRGKPTNHKVFGEDMAVLAGDALLTLAFECMTKTPSSVPAGRVVRSIAILGKSLGAQGVVAGQIMDIASEGDPDVSLETLEYIHVHKTGALVEFAAACGAILGGGSEEEIASLSEYGRCLGLLHQVVDDILDVTKSSQQLGKTAGKDVLAKKATYPKLLGLKESQDFAQELARRAKSFLSSFDPQKAAPLYSLADYIANRQS</sequence>
<evidence type="ECO:0000256" key="2">
    <source>
        <dbReference type="ARBA" id="ARBA00005128"/>
    </source>
</evidence>
<dbReference type="Proteomes" id="UP000077202">
    <property type="component" value="Unassembled WGS sequence"/>
</dbReference>
<dbReference type="Pfam" id="PF00348">
    <property type="entry name" value="polyprenyl_synt"/>
    <property type="match status" value="1"/>
</dbReference>
<dbReference type="SFLD" id="SFLDS00005">
    <property type="entry name" value="Isoprenoid_Synthase_Type_I"/>
    <property type="match status" value="1"/>
</dbReference>
<dbReference type="InterPro" id="IPR033749">
    <property type="entry name" value="Polyprenyl_synt_CS"/>
</dbReference>
<keyword evidence="11" id="KW-1185">Reference proteome</keyword>
<keyword evidence="5" id="KW-0479">Metal-binding</keyword>
<evidence type="ECO:0000256" key="1">
    <source>
        <dbReference type="ARBA" id="ARBA00001946"/>
    </source>
</evidence>
<protein>
    <recommendedName>
        <fullName evidence="12">Geranylgeranyl diphosphate synthase</fullName>
    </recommendedName>
</protein>
<feature type="compositionally biased region" description="Polar residues" evidence="9">
    <location>
        <begin position="114"/>
        <end position="123"/>
    </location>
</feature>
<evidence type="ECO:0000256" key="7">
    <source>
        <dbReference type="ARBA" id="ARBA00023229"/>
    </source>
</evidence>
<proteinExistence type="inferred from homology"/>
<dbReference type="InterPro" id="IPR053378">
    <property type="entry name" value="Prenyl_diphosphate_synthase"/>
</dbReference>
<organism evidence="10 11">
    <name type="scientific">Marchantia polymorpha subsp. ruderalis</name>
    <dbReference type="NCBI Taxonomy" id="1480154"/>
    <lineage>
        <taxon>Eukaryota</taxon>
        <taxon>Viridiplantae</taxon>
        <taxon>Streptophyta</taxon>
        <taxon>Embryophyta</taxon>
        <taxon>Marchantiophyta</taxon>
        <taxon>Marchantiopsida</taxon>
        <taxon>Marchantiidae</taxon>
        <taxon>Marchantiales</taxon>
        <taxon>Marchantiaceae</taxon>
        <taxon>Marchantia</taxon>
    </lineage>
</organism>
<evidence type="ECO:0000313" key="11">
    <source>
        <dbReference type="Proteomes" id="UP000077202"/>
    </source>
</evidence>
<keyword evidence="4 8" id="KW-0808">Transferase</keyword>
<dbReference type="AlphaFoldDB" id="A0A176WAJ1"/>
<evidence type="ECO:0000256" key="4">
    <source>
        <dbReference type="ARBA" id="ARBA00022679"/>
    </source>
</evidence>
<evidence type="ECO:0000256" key="3">
    <source>
        <dbReference type="ARBA" id="ARBA00006706"/>
    </source>
</evidence>
<dbReference type="PROSITE" id="PS00723">
    <property type="entry name" value="POLYPRENYL_SYNTHASE_1"/>
    <property type="match status" value="1"/>
</dbReference>
<feature type="region of interest" description="Disordered" evidence="9">
    <location>
        <begin position="99"/>
        <end position="123"/>
    </location>
</feature>